<comment type="caution">
    <text evidence="2">The sequence shown here is derived from an EMBL/GenBank/DDBJ whole genome shotgun (WGS) entry which is preliminary data.</text>
</comment>
<evidence type="ECO:0000313" key="3">
    <source>
        <dbReference type="Proteomes" id="UP000226712"/>
    </source>
</evidence>
<sequence length="220" mass="25206">MPAKKPEKILKTVPMKKTDTPSAKPRTNQSHVRLVKTSEGNRITVMPGVKNRDIPALIPGNWKNKQQYLQSGRYKKNHGTVFTATTADANGNKFRVRVRSIRGHYTTTHEIRMLAELRKLGFKTEQPLGIVQTPKKERFIVTRNIENAREGNMSDAREIWAKLVAAGIHPTDLYEYGKNNFLLVHEKGKKTVYLIDVEHYYALKRDSKLALGKMARKEKK</sequence>
<evidence type="ECO:0000313" key="2">
    <source>
        <dbReference type="EMBL" id="MAG18157.1"/>
    </source>
</evidence>
<evidence type="ECO:0000256" key="1">
    <source>
        <dbReference type="SAM" id="MobiDB-lite"/>
    </source>
</evidence>
<accession>A0A2D6LPP5</accession>
<dbReference type="AlphaFoldDB" id="A0A2D6LPP5"/>
<dbReference type="Proteomes" id="UP000226712">
    <property type="component" value="Unassembled WGS sequence"/>
</dbReference>
<proteinExistence type="predicted"/>
<name>A0A2D6LPP5_9ARCH</name>
<organism evidence="2 3">
    <name type="scientific">Candidatus Iainarchaeum sp</name>
    <dbReference type="NCBI Taxonomy" id="3101447"/>
    <lineage>
        <taxon>Archaea</taxon>
        <taxon>Candidatus Iainarchaeota</taxon>
        <taxon>Candidatus Iainarchaeia</taxon>
        <taxon>Candidatus Iainarchaeales</taxon>
        <taxon>Candidatus Iainarchaeaceae</taxon>
        <taxon>Candidatus Iainarchaeum</taxon>
    </lineage>
</organism>
<reference evidence="3" key="1">
    <citation type="submission" date="2017-09" db="EMBL/GenBank/DDBJ databases">
        <title>The Reconstruction of 2,631 Draft Metagenome-Assembled Genomes from the Global Oceans.</title>
        <authorList>
            <person name="Tully B.J."/>
            <person name="Graham E.D."/>
            <person name="Heidelberg J.F."/>
        </authorList>
    </citation>
    <scope>NUCLEOTIDE SEQUENCE [LARGE SCALE GENOMIC DNA]</scope>
</reference>
<dbReference type="EMBL" id="NZBD01000009">
    <property type="protein sequence ID" value="MAG18157.1"/>
    <property type="molecule type" value="Genomic_DNA"/>
</dbReference>
<gene>
    <name evidence="2" type="ORF">CL944_01650</name>
</gene>
<feature type="region of interest" description="Disordered" evidence="1">
    <location>
        <begin position="1"/>
        <end position="28"/>
    </location>
</feature>
<feature type="compositionally biased region" description="Basic and acidic residues" evidence="1">
    <location>
        <begin position="1"/>
        <end position="10"/>
    </location>
</feature>
<protein>
    <submittedName>
        <fullName evidence="2">Uncharacterized protein</fullName>
    </submittedName>
</protein>